<keyword evidence="5" id="KW-0489">Methyltransferase</keyword>
<evidence type="ECO:0000259" key="4">
    <source>
        <dbReference type="SMART" id="SM00363"/>
    </source>
</evidence>
<dbReference type="PANTHER" id="PTHR32319">
    <property type="entry name" value="BACTERIAL HEMOLYSIN-LIKE PROTEIN"/>
    <property type="match status" value="1"/>
</dbReference>
<dbReference type="GO" id="GO:0008168">
    <property type="term" value="F:methyltransferase activity"/>
    <property type="evidence" value="ECO:0007669"/>
    <property type="project" value="UniProtKB-KW"/>
</dbReference>
<dbReference type="SUPFAM" id="SSF55174">
    <property type="entry name" value="Alpha-L RNA-binding motif"/>
    <property type="match status" value="1"/>
</dbReference>
<dbReference type="InterPro" id="IPR047048">
    <property type="entry name" value="TlyA"/>
</dbReference>
<dbReference type="EC" id="2.1.1.226" evidence="5"/>
<dbReference type="Gene3D" id="3.40.50.150">
    <property type="entry name" value="Vaccinia Virus protein VP39"/>
    <property type="match status" value="1"/>
</dbReference>
<dbReference type="Proteomes" id="UP000528322">
    <property type="component" value="Unassembled WGS sequence"/>
</dbReference>
<dbReference type="EC" id="2.1.1.227" evidence="5"/>
<comment type="caution">
    <text evidence="5">The sequence shown here is derived from an EMBL/GenBank/DDBJ whole genome shotgun (WGS) entry which is preliminary data.</text>
</comment>
<dbReference type="RefSeq" id="WP_183733671.1">
    <property type="nucleotide sequence ID" value="NZ_JACHID010000014.1"/>
</dbReference>
<proteinExistence type="inferred from homology"/>
<dbReference type="GO" id="GO:0003723">
    <property type="term" value="F:RNA binding"/>
    <property type="evidence" value="ECO:0007669"/>
    <property type="project" value="UniProtKB-KW"/>
</dbReference>
<evidence type="ECO:0000256" key="3">
    <source>
        <dbReference type="PROSITE-ProRule" id="PRU00182"/>
    </source>
</evidence>
<evidence type="ECO:0000256" key="2">
    <source>
        <dbReference type="ARBA" id="ARBA00029460"/>
    </source>
</evidence>
<dbReference type="NCBIfam" id="TIGR00478">
    <property type="entry name" value="tly"/>
    <property type="match status" value="1"/>
</dbReference>
<dbReference type="EMBL" id="JACHID010000014">
    <property type="protein sequence ID" value="MBB5022695.1"/>
    <property type="molecule type" value="Genomic_DNA"/>
</dbReference>
<dbReference type="InterPro" id="IPR029063">
    <property type="entry name" value="SAM-dependent_MTases_sf"/>
</dbReference>
<dbReference type="GO" id="GO:0032259">
    <property type="term" value="P:methylation"/>
    <property type="evidence" value="ECO:0007669"/>
    <property type="project" value="UniProtKB-KW"/>
</dbReference>
<dbReference type="PROSITE" id="PS50889">
    <property type="entry name" value="S4"/>
    <property type="match status" value="1"/>
</dbReference>
<dbReference type="InterPro" id="IPR002942">
    <property type="entry name" value="S4_RNA-bd"/>
</dbReference>
<keyword evidence="5" id="KW-0808">Transferase</keyword>
<dbReference type="InterPro" id="IPR004538">
    <property type="entry name" value="Hemolysin_A/TlyA"/>
</dbReference>
<dbReference type="AlphaFoldDB" id="A0A7W8DHP3"/>
<keyword evidence="6" id="KW-1185">Reference proteome</keyword>
<keyword evidence="1 3" id="KW-0694">RNA-binding</keyword>
<dbReference type="CDD" id="cd00165">
    <property type="entry name" value="S4"/>
    <property type="match status" value="1"/>
</dbReference>
<dbReference type="PIRSF" id="PIRSF005578">
    <property type="entry name" value="TlyA"/>
    <property type="match status" value="1"/>
</dbReference>
<gene>
    <name evidence="5" type="ORF">HNR37_002034</name>
</gene>
<name>A0A7W8DHP3_9BACT</name>
<dbReference type="SMART" id="SM00363">
    <property type="entry name" value="S4"/>
    <property type="match status" value="1"/>
</dbReference>
<dbReference type="PANTHER" id="PTHR32319:SF0">
    <property type="entry name" value="BACTERIAL HEMOLYSIN-LIKE PROTEIN"/>
    <property type="match status" value="1"/>
</dbReference>
<reference evidence="5 6" key="1">
    <citation type="submission" date="2020-08" db="EMBL/GenBank/DDBJ databases">
        <title>Genomic Encyclopedia of Type Strains, Phase IV (KMG-IV): sequencing the most valuable type-strain genomes for metagenomic binning, comparative biology and taxonomic classification.</title>
        <authorList>
            <person name="Goeker M."/>
        </authorList>
    </citation>
    <scope>NUCLEOTIDE SEQUENCE [LARGE SCALE GENOMIC DNA]</scope>
    <source>
        <strain evidence="5 6">DSM 22071</strain>
    </source>
</reference>
<sequence length="249" mass="27982">MATKTAGKVRLDRLLVDRQLAQSRERARALIMAGAVIVDDHRRDKAGDMVSPTSTIRLKGSDIPYVSRGGLKLQQALESFHINPQGWVCMDIGSSTGGFTDCLLQNGAEVVHAVDVGTNQLDWRLRNHPQVILQEQTDIRRYNAPPGTTFDLIVTDVSFISLARIFDPISQLAITGTYFIGLVKPQFELEREKIGKGGIVRRDEYRLEALHKVVEQWQTHGLWEVLSYEECQTHGTDGNVEYILLARRT</sequence>
<dbReference type="InterPro" id="IPR036986">
    <property type="entry name" value="S4_RNA-bd_sf"/>
</dbReference>
<dbReference type="SUPFAM" id="SSF53335">
    <property type="entry name" value="S-adenosyl-L-methionine-dependent methyltransferases"/>
    <property type="match status" value="1"/>
</dbReference>
<dbReference type="Pfam" id="PF01728">
    <property type="entry name" value="FtsJ"/>
    <property type="match status" value="1"/>
</dbReference>
<evidence type="ECO:0000313" key="5">
    <source>
        <dbReference type="EMBL" id="MBB5022695.1"/>
    </source>
</evidence>
<dbReference type="InterPro" id="IPR002877">
    <property type="entry name" value="RNA_MeTrfase_FtsJ_dom"/>
</dbReference>
<evidence type="ECO:0000313" key="6">
    <source>
        <dbReference type="Proteomes" id="UP000528322"/>
    </source>
</evidence>
<dbReference type="Pfam" id="PF01479">
    <property type="entry name" value="S4"/>
    <property type="match status" value="1"/>
</dbReference>
<evidence type="ECO:0000256" key="1">
    <source>
        <dbReference type="ARBA" id="ARBA00022884"/>
    </source>
</evidence>
<comment type="similarity">
    <text evidence="2">Belongs to the TlyA family.</text>
</comment>
<accession>A0A7W8DHP3</accession>
<dbReference type="Gene3D" id="3.10.290.10">
    <property type="entry name" value="RNA-binding S4 domain"/>
    <property type="match status" value="1"/>
</dbReference>
<organism evidence="5 6">
    <name type="scientific">Desulfurispira natronophila</name>
    <dbReference type="NCBI Taxonomy" id="682562"/>
    <lineage>
        <taxon>Bacteria</taxon>
        <taxon>Pseudomonadati</taxon>
        <taxon>Chrysiogenota</taxon>
        <taxon>Chrysiogenia</taxon>
        <taxon>Chrysiogenales</taxon>
        <taxon>Chrysiogenaceae</taxon>
        <taxon>Desulfurispira</taxon>
    </lineage>
</organism>
<feature type="domain" description="RNA-binding S4" evidence="4">
    <location>
        <begin position="9"/>
        <end position="74"/>
    </location>
</feature>
<protein>
    <submittedName>
        <fullName evidence="5">23S rRNA (Cytidine1920-2'-O)/16S rRNA (Cytidine1409-2'-O)-methyltransferase</fullName>
        <ecNumber evidence="5">2.1.1.226</ecNumber>
        <ecNumber evidence="5">2.1.1.227</ecNumber>
    </submittedName>
</protein>
<dbReference type="CDD" id="cd02440">
    <property type="entry name" value="AdoMet_MTases"/>
    <property type="match status" value="1"/>
</dbReference>